<dbReference type="AlphaFoldDB" id="A0A7J7JS08"/>
<dbReference type="PANTHER" id="PTHR24093">
    <property type="entry name" value="CATION TRANSPORTING ATPASE"/>
    <property type="match status" value="1"/>
</dbReference>
<keyword evidence="7 14" id="KW-0106">Calcium</keyword>
<dbReference type="InterPro" id="IPR008250">
    <property type="entry name" value="ATPase_P-typ_transduc_dom_A_sf"/>
</dbReference>
<evidence type="ECO:0000256" key="8">
    <source>
        <dbReference type="ARBA" id="ARBA00022840"/>
    </source>
</evidence>
<dbReference type="InterPro" id="IPR036412">
    <property type="entry name" value="HAD-like_sf"/>
</dbReference>
<dbReference type="SFLD" id="SFLDS00003">
    <property type="entry name" value="Haloacid_Dehalogenase"/>
    <property type="match status" value="1"/>
</dbReference>
<dbReference type="PROSITE" id="PS00154">
    <property type="entry name" value="ATPASE_E1_E2"/>
    <property type="match status" value="1"/>
</dbReference>
<feature type="region of interest" description="Disordered" evidence="15">
    <location>
        <begin position="277"/>
        <end position="341"/>
    </location>
</feature>
<dbReference type="GO" id="GO:0051480">
    <property type="term" value="P:regulation of cytosolic calcium ion concentration"/>
    <property type="evidence" value="ECO:0007669"/>
    <property type="project" value="TreeGrafter"/>
</dbReference>
<dbReference type="SUPFAM" id="SSF56784">
    <property type="entry name" value="HAD-like"/>
    <property type="match status" value="1"/>
</dbReference>
<dbReference type="CDD" id="cd02081">
    <property type="entry name" value="P-type_ATPase_Ca_PMCA-like"/>
    <property type="match status" value="1"/>
</dbReference>
<evidence type="ECO:0000256" key="11">
    <source>
        <dbReference type="ARBA" id="ARBA00022989"/>
    </source>
</evidence>
<comment type="similarity">
    <text evidence="14">Belongs to the cation transport ATPase (P-type) (TC 3.A.3) family.</text>
</comment>
<keyword evidence="9" id="KW-0460">Magnesium</keyword>
<dbReference type="GO" id="GO:0016887">
    <property type="term" value="F:ATP hydrolysis activity"/>
    <property type="evidence" value="ECO:0007669"/>
    <property type="project" value="InterPro"/>
</dbReference>
<feature type="domain" description="Cation-transporting P-type ATPase N-terminal" evidence="16">
    <location>
        <begin position="40"/>
        <end position="113"/>
    </location>
</feature>
<dbReference type="InterPro" id="IPR004014">
    <property type="entry name" value="ATPase_P-typ_cation-transptr_N"/>
</dbReference>
<evidence type="ECO:0000256" key="1">
    <source>
        <dbReference type="ARBA" id="ARBA00004127"/>
    </source>
</evidence>
<dbReference type="Gene3D" id="1.20.1110.10">
    <property type="entry name" value="Calcium-transporting ATPase, transmembrane domain"/>
    <property type="match status" value="2"/>
</dbReference>
<dbReference type="GO" id="GO:0046872">
    <property type="term" value="F:metal ion binding"/>
    <property type="evidence" value="ECO:0007669"/>
    <property type="project" value="UniProtKB-KW"/>
</dbReference>
<evidence type="ECO:0000256" key="6">
    <source>
        <dbReference type="ARBA" id="ARBA00022741"/>
    </source>
</evidence>
<reference evidence="17" key="1">
    <citation type="submission" date="2020-06" db="EMBL/GenBank/DDBJ databases">
        <title>Draft genome of Bugula neritina, a colonial animal packing powerful symbionts and potential medicines.</title>
        <authorList>
            <person name="Rayko M."/>
        </authorList>
    </citation>
    <scope>NUCLEOTIDE SEQUENCE [LARGE SCALE GENOMIC DNA]</scope>
    <source>
        <strain evidence="17">Kwan_BN1</strain>
    </source>
</reference>
<keyword evidence="2 14" id="KW-0813">Transport</keyword>
<evidence type="ECO:0000256" key="15">
    <source>
        <dbReference type="SAM" id="MobiDB-lite"/>
    </source>
</evidence>
<dbReference type="InterPro" id="IPR023298">
    <property type="entry name" value="ATPase_P-typ_TM_dom_sf"/>
</dbReference>
<keyword evidence="4 14" id="KW-0812">Transmembrane</keyword>
<proteinExistence type="inferred from homology"/>
<dbReference type="Pfam" id="PF00122">
    <property type="entry name" value="E1-E2_ATPase"/>
    <property type="match status" value="1"/>
</dbReference>
<dbReference type="SUPFAM" id="SSF81653">
    <property type="entry name" value="Calcium ATPase, transduction domain A"/>
    <property type="match status" value="1"/>
</dbReference>
<dbReference type="NCBIfam" id="TIGR01494">
    <property type="entry name" value="ATPase_P-type"/>
    <property type="match status" value="3"/>
</dbReference>
<dbReference type="FunFam" id="1.20.1110.10:FF:000033">
    <property type="entry name" value="Calcium-transporting ATPase"/>
    <property type="match status" value="1"/>
</dbReference>
<accession>A0A7J7JS08</accession>
<dbReference type="Pfam" id="PF13246">
    <property type="entry name" value="Cation_ATPase"/>
    <property type="match status" value="1"/>
</dbReference>
<evidence type="ECO:0000256" key="9">
    <source>
        <dbReference type="ARBA" id="ARBA00022842"/>
    </source>
</evidence>
<feature type="transmembrane region" description="Helical" evidence="14">
    <location>
        <begin position="361"/>
        <end position="382"/>
    </location>
</feature>
<sequence>MQSQPGATNMSDLTDSLEVKELRELMEFRGQEAVEVVASKYGGVVNIIQRLHSSENGLPNDQSELSTRRNKYGYNVIPPKPPKSFLLLVWEALQDTTLIILIIAAVISLGLSFVPSAHCASDDSSESESHAAWIEGCAILIAVILVVFVTAFNDWRKEKQFRGLQSKIESEHKFAVIRSGVVEQIPVGDLVVGDICQVKYGDLLPADGVLLQSNDLMVDESSLTGESDLVKKAVDRDPMLLSGTHVMEGSGKMVVTAVGVNSQAGIIFALLGATAQEKETKPSENSKSNKEEVKKSAPEIQPLLNPEAVNTEKAAPAHNGSVAPDTNAPNDAENEGKGEGGINLKQQSVLQTKLTKLAIQIGYAGTFIAVLTVIVLVIRWAVEEFAGPDGKSWDTGVHLKNLVDFFIIGVTVLVVAVPEGLPLAVTLSLAYSVRKMMFDNNLVRHLDACETMGNATSICSDKTGTLTTNKMTVVQTYIGGNHMKTIPKYSDLPPTTAELMVDCISINSGYTSILKEVPGSSLYDQIGNKTECALLGLVLSIGKHYQPVRDDWPEQSLYKVYTFNSVRKCMSTVIKLPNGTFRIFTKGASEIILEKCSFVLDNDGKVKPFSKADRESTIKNVIEPMARDGLRTISLAYKDYVIGSAALNEVVNSGQINWDAEEEVVSGMTSIAICGIEDPVRPEVPEAITRCQKAGITVRMVTGDNVNTARSIAIKCGIISPSDDFLVMEGKEFNNRVRDSQGVVKQELVDAIWPKLRVLARSSPTDKYTLVKGIIESKVNPNREVVAVTGDGTNDGPALKMADVGFAMGIAGTDVAKEASDIILTDDNFTSIVKAVMWGRNVYDSIAKFLQFQLTVNVVAVIIAFVGAATIKDSPLKAIQMLWVNLIMDTLASLALATELPTEELLDRQPYGRTKPLISRRMLVNILGQAVYQLIVLFCMLYLGAEWFDVDSGINVECPGGHGTLHHGLQHVCHDDSIQ</sequence>
<feature type="transmembrane region" description="Helical" evidence="14">
    <location>
        <begin position="402"/>
        <end position="431"/>
    </location>
</feature>
<protein>
    <recommendedName>
        <fullName evidence="14">Calcium-transporting ATPase</fullName>
        <ecNumber evidence="14">7.2.2.10</ecNumber>
    </recommendedName>
</protein>
<dbReference type="InterPro" id="IPR001757">
    <property type="entry name" value="P_typ_ATPase"/>
</dbReference>
<dbReference type="FunFam" id="1.20.1110.10:FF:000002">
    <property type="entry name" value="Calcium-transporting ATPase"/>
    <property type="match status" value="1"/>
</dbReference>
<dbReference type="Proteomes" id="UP000593567">
    <property type="component" value="Unassembled WGS sequence"/>
</dbReference>
<keyword evidence="5" id="KW-0479">Metal-binding</keyword>
<feature type="transmembrane region" description="Helical" evidence="14">
    <location>
        <begin position="883"/>
        <end position="901"/>
    </location>
</feature>
<dbReference type="GO" id="GO:0012505">
    <property type="term" value="C:endomembrane system"/>
    <property type="evidence" value="ECO:0007669"/>
    <property type="project" value="UniProtKB-SubCell"/>
</dbReference>
<dbReference type="InterPro" id="IPR018303">
    <property type="entry name" value="ATPase_P-typ_P_site"/>
</dbReference>
<dbReference type="EMBL" id="VXIV02001854">
    <property type="protein sequence ID" value="KAF6029129.1"/>
    <property type="molecule type" value="Genomic_DNA"/>
</dbReference>
<dbReference type="FunFam" id="2.70.150.10:FF:000001">
    <property type="entry name" value="Calcium-transporting ATPase"/>
    <property type="match status" value="1"/>
</dbReference>
<evidence type="ECO:0000259" key="16">
    <source>
        <dbReference type="SMART" id="SM00831"/>
    </source>
</evidence>
<evidence type="ECO:0000313" key="18">
    <source>
        <dbReference type="Proteomes" id="UP000593567"/>
    </source>
</evidence>
<dbReference type="SMART" id="SM00831">
    <property type="entry name" value="Cation_ATPase_N"/>
    <property type="match status" value="1"/>
</dbReference>
<dbReference type="GO" id="GO:0005524">
    <property type="term" value="F:ATP binding"/>
    <property type="evidence" value="ECO:0007669"/>
    <property type="project" value="UniProtKB-KW"/>
</dbReference>
<feature type="transmembrane region" description="Helical" evidence="14">
    <location>
        <begin position="922"/>
        <end position="943"/>
    </location>
</feature>
<dbReference type="InterPro" id="IPR006408">
    <property type="entry name" value="P-type_ATPase_IIB"/>
</dbReference>
<feature type="compositionally biased region" description="Basic and acidic residues" evidence="15">
    <location>
        <begin position="277"/>
        <end position="297"/>
    </location>
</feature>
<comment type="caution">
    <text evidence="17">The sequence shown here is derived from an EMBL/GenBank/DDBJ whole genome shotgun (WGS) entry which is preliminary data.</text>
</comment>
<evidence type="ECO:0000256" key="2">
    <source>
        <dbReference type="ARBA" id="ARBA00022448"/>
    </source>
</evidence>
<dbReference type="SUPFAM" id="SSF81665">
    <property type="entry name" value="Calcium ATPase, transmembrane domain M"/>
    <property type="match status" value="1"/>
</dbReference>
<feature type="transmembrane region" description="Helical" evidence="14">
    <location>
        <begin position="849"/>
        <end position="871"/>
    </location>
</feature>
<evidence type="ECO:0000256" key="12">
    <source>
        <dbReference type="ARBA" id="ARBA00023065"/>
    </source>
</evidence>
<dbReference type="Gene3D" id="2.70.150.10">
    <property type="entry name" value="Calcium-transporting ATPase, cytoplasmic transduction domain A"/>
    <property type="match status" value="1"/>
</dbReference>
<keyword evidence="18" id="KW-1185">Reference proteome</keyword>
<comment type="function">
    <text evidence="14">Catalyzes the hydrolysis of ATP coupled with the transport of calcium.</text>
</comment>
<dbReference type="OrthoDB" id="116380at2759"/>
<dbReference type="SFLD" id="SFLDF00027">
    <property type="entry name" value="p-type_atpase"/>
    <property type="match status" value="1"/>
</dbReference>
<dbReference type="NCBIfam" id="TIGR01517">
    <property type="entry name" value="ATPase-IIB_Ca"/>
    <property type="match status" value="1"/>
</dbReference>
<dbReference type="FunFam" id="3.40.50.1000:FF:000007">
    <property type="entry name" value="Calcium-transporting ATPase"/>
    <property type="match status" value="1"/>
</dbReference>
<dbReference type="PANTHER" id="PTHR24093:SF369">
    <property type="entry name" value="CALCIUM-TRANSPORTING ATPASE"/>
    <property type="match status" value="1"/>
</dbReference>
<name>A0A7J7JS08_BUGNE</name>
<keyword evidence="12 14" id="KW-0406">Ion transport</keyword>
<evidence type="ECO:0000256" key="5">
    <source>
        <dbReference type="ARBA" id="ARBA00022723"/>
    </source>
</evidence>
<evidence type="ECO:0000256" key="7">
    <source>
        <dbReference type="ARBA" id="ARBA00022837"/>
    </source>
</evidence>
<keyword evidence="11 14" id="KW-1133">Transmembrane helix</keyword>
<keyword evidence="8 14" id="KW-0067">ATP-binding</keyword>
<dbReference type="InterPro" id="IPR044492">
    <property type="entry name" value="P_typ_ATPase_HD_dom"/>
</dbReference>
<dbReference type="EC" id="7.2.2.10" evidence="14"/>
<dbReference type="Pfam" id="PF00689">
    <property type="entry name" value="Cation_ATPase_C"/>
    <property type="match status" value="1"/>
</dbReference>
<keyword evidence="3 14" id="KW-0109">Calcium transport</keyword>
<comment type="subcellular location">
    <subcellularLocation>
        <location evidence="1">Endomembrane system</location>
        <topology evidence="1">Multi-pass membrane protein</topology>
    </subcellularLocation>
    <subcellularLocation>
        <location evidence="14">Membrane</location>
        <topology evidence="14">Multi-pass membrane protein</topology>
    </subcellularLocation>
</comment>
<evidence type="ECO:0000313" key="17">
    <source>
        <dbReference type="EMBL" id="KAF6029129.1"/>
    </source>
</evidence>
<keyword evidence="13 14" id="KW-0472">Membrane</keyword>
<keyword evidence="6 14" id="KW-0547">Nucleotide-binding</keyword>
<evidence type="ECO:0000256" key="4">
    <source>
        <dbReference type="ARBA" id="ARBA00022692"/>
    </source>
</evidence>
<keyword evidence="10" id="KW-1278">Translocase</keyword>
<dbReference type="InterPro" id="IPR006068">
    <property type="entry name" value="ATPase_P-typ_cation-transptr_C"/>
</dbReference>
<dbReference type="InterPro" id="IPR059000">
    <property type="entry name" value="ATPase_P-type_domA"/>
</dbReference>
<dbReference type="GO" id="GO:0005388">
    <property type="term" value="F:P-type calcium transporter activity"/>
    <property type="evidence" value="ECO:0007669"/>
    <property type="project" value="UniProtKB-EC"/>
</dbReference>
<dbReference type="SUPFAM" id="SSF81660">
    <property type="entry name" value="Metal cation-transporting ATPase, ATP-binding domain N"/>
    <property type="match status" value="1"/>
</dbReference>
<organism evidence="17 18">
    <name type="scientific">Bugula neritina</name>
    <name type="common">Brown bryozoan</name>
    <name type="synonym">Sertularia neritina</name>
    <dbReference type="NCBI Taxonomy" id="10212"/>
    <lineage>
        <taxon>Eukaryota</taxon>
        <taxon>Metazoa</taxon>
        <taxon>Spiralia</taxon>
        <taxon>Lophotrochozoa</taxon>
        <taxon>Bryozoa</taxon>
        <taxon>Gymnolaemata</taxon>
        <taxon>Cheilostomatida</taxon>
        <taxon>Flustrina</taxon>
        <taxon>Buguloidea</taxon>
        <taxon>Bugulidae</taxon>
        <taxon>Bugula</taxon>
    </lineage>
</organism>
<gene>
    <name evidence="17" type="ORF">EB796_012577</name>
</gene>
<comment type="catalytic activity">
    <reaction evidence="14">
        <text>Ca(2+)(in) + ATP + H2O = Ca(2+)(out) + ADP + phosphate + H(+)</text>
        <dbReference type="Rhea" id="RHEA:18105"/>
        <dbReference type="ChEBI" id="CHEBI:15377"/>
        <dbReference type="ChEBI" id="CHEBI:15378"/>
        <dbReference type="ChEBI" id="CHEBI:29108"/>
        <dbReference type="ChEBI" id="CHEBI:30616"/>
        <dbReference type="ChEBI" id="CHEBI:43474"/>
        <dbReference type="ChEBI" id="CHEBI:456216"/>
        <dbReference type="EC" id="7.2.2.10"/>
    </reaction>
</comment>
<dbReference type="InterPro" id="IPR023214">
    <property type="entry name" value="HAD_sf"/>
</dbReference>
<comment type="caution">
    <text evidence="14">Lacks conserved residue(s) required for the propagation of feature annotation.</text>
</comment>
<dbReference type="Pfam" id="PF08282">
    <property type="entry name" value="Hydrolase_3"/>
    <property type="match status" value="1"/>
</dbReference>
<dbReference type="InterPro" id="IPR023299">
    <property type="entry name" value="ATPase_P-typ_cyto_dom_N"/>
</dbReference>
<dbReference type="SFLD" id="SFLDG00002">
    <property type="entry name" value="C1.7:_P-type_atpase_like"/>
    <property type="match status" value="1"/>
</dbReference>
<evidence type="ECO:0000256" key="13">
    <source>
        <dbReference type="ARBA" id="ARBA00023136"/>
    </source>
</evidence>
<dbReference type="Gene3D" id="3.40.50.1000">
    <property type="entry name" value="HAD superfamily/HAD-like"/>
    <property type="match status" value="1"/>
</dbReference>
<feature type="transmembrane region" description="Helical" evidence="14">
    <location>
        <begin position="85"/>
        <end position="111"/>
    </location>
</feature>
<evidence type="ECO:0000256" key="3">
    <source>
        <dbReference type="ARBA" id="ARBA00022568"/>
    </source>
</evidence>
<dbReference type="Gene3D" id="3.40.1110.10">
    <property type="entry name" value="Calcium-transporting ATPase, cytoplasmic domain N"/>
    <property type="match status" value="1"/>
</dbReference>
<dbReference type="Pfam" id="PF00690">
    <property type="entry name" value="Cation_ATPase_N"/>
    <property type="match status" value="1"/>
</dbReference>
<evidence type="ECO:0000256" key="14">
    <source>
        <dbReference type="RuleBase" id="RU361146"/>
    </source>
</evidence>
<dbReference type="PRINTS" id="PR00119">
    <property type="entry name" value="CATATPASE"/>
</dbReference>
<evidence type="ECO:0000256" key="10">
    <source>
        <dbReference type="ARBA" id="ARBA00022967"/>
    </source>
</evidence>
<feature type="transmembrane region" description="Helical" evidence="14">
    <location>
        <begin position="131"/>
        <end position="152"/>
    </location>
</feature>
<dbReference type="GO" id="GO:0005886">
    <property type="term" value="C:plasma membrane"/>
    <property type="evidence" value="ECO:0007669"/>
    <property type="project" value="TreeGrafter"/>
</dbReference>